<dbReference type="Pfam" id="PF01510">
    <property type="entry name" value="Amidase_2"/>
    <property type="match status" value="1"/>
</dbReference>
<evidence type="ECO:0000256" key="5">
    <source>
        <dbReference type="SAM" id="MobiDB-lite"/>
    </source>
</evidence>
<evidence type="ECO:0000313" key="7">
    <source>
        <dbReference type="EMBL" id="MBL3609610.1"/>
    </source>
</evidence>
<sequence length="252" mass="26992">MATASPATGTPRRSALPNARDVTPLWRPSPNCGARRVGARPDMVVLHFTAMTDAASALDRLCDPAAGVSAHYLIARDGRVFQLVDEAGRAWHAGAGCWGGVEDVNSRSIGIELDNPGDRPFSAPLMAALEALLPGILARWSIRPERVIGHSDMAPDRKWDPGPRFDWRRLARQGLAVWPEVRGSAGPAPEETAFRKAATAFGYGAGWETGHVLDALRQRFRPRARGPLAAADMAVIADLARRFPVDPGPAGA</sequence>
<dbReference type="EMBL" id="JAESJJ010000016">
    <property type="protein sequence ID" value="MBL3609610.1"/>
    <property type="molecule type" value="Genomic_DNA"/>
</dbReference>
<dbReference type="InterPro" id="IPR002502">
    <property type="entry name" value="Amidase_domain"/>
</dbReference>
<dbReference type="InterPro" id="IPR051206">
    <property type="entry name" value="NAMLAA_amidase_2"/>
</dbReference>
<dbReference type="Gene3D" id="3.40.80.10">
    <property type="entry name" value="Peptidoglycan recognition protein-like"/>
    <property type="match status" value="1"/>
</dbReference>
<dbReference type="SMART" id="SM00644">
    <property type="entry name" value="Ami_2"/>
    <property type="match status" value="1"/>
</dbReference>
<evidence type="ECO:0000256" key="2">
    <source>
        <dbReference type="ARBA" id="ARBA00011901"/>
    </source>
</evidence>
<name>A0ABS1RU66_RHOSU</name>
<dbReference type="PANTHER" id="PTHR30417:SF1">
    <property type="entry name" value="N-ACETYLMURAMOYL-L-ALANINE AMIDASE AMID"/>
    <property type="match status" value="1"/>
</dbReference>
<proteinExistence type="predicted"/>
<keyword evidence="3" id="KW-0378">Hydrolase</keyword>
<evidence type="ECO:0000259" key="6">
    <source>
        <dbReference type="SMART" id="SM00644"/>
    </source>
</evidence>
<dbReference type="EC" id="3.5.1.28" evidence="2"/>
<dbReference type="InterPro" id="IPR036505">
    <property type="entry name" value="Amidase/PGRP_sf"/>
</dbReference>
<keyword evidence="8" id="KW-1185">Reference proteome</keyword>
<comment type="catalytic activity">
    <reaction evidence="1">
        <text>Hydrolyzes the link between N-acetylmuramoyl residues and L-amino acid residues in certain cell-wall glycopeptides.</text>
        <dbReference type="EC" id="3.5.1.28"/>
    </reaction>
</comment>
<evidence type="ECO:0000256" key="3">
    <source>
        <dbReference type="ARBA" id="ARBA00022801"/>
    </source>
</evidence>
<feature type="region of interest" description="Disordered" evidence="5">
    <location>
        <begin position="1"/>
        <end position="33"/>
    </location>
</feature>
<keyword evidence="4" id="KW-0961">Cell wall biogenesis/degradation</keyword>
<feature type="domain" description="N-acetylmuramoyl-L-alanine amidase" evidence="6">
    <location>
        <begin position="29"/>
        <end position="162"/>
    </location>
</feature>
<comment type="caution">
    <text evidence="7">The sequence shown here is derived from an EMBL/GenBank/DDBJ whole genome shotgun (WGS) entry which is preliminary data.</text>
</comment>
<protein>
    <recommendedName>
        <fullName evidence="2">N-acetylmuramoyl-L-alanine amidase</fullName>
        <ecNumber evidence="2">3.5.1.28</ecNumber>
    </recommendedName>
</protein>
<gene>
    <name evidence="7" type="ORF">JMM60_12495</name>
</gene>
<dbReference type="Proteomes" id="UP000604473">
    <property type="component" value="Unassembled WGS sequence"/>
</dbReference>
<reference evidence="7 8" key="1">
    <citation type="submission" date="2021-01" db="EMBL/GenBank/DDBJ databases">
        <title>Draft genomes of Rhodovulum sulfidophilum.</title>
        <authorList>
            <person name="Guzman M.S."/>
        </authorList>
    </citation>
    <scope>NUCLEOTIDE SEQUENCE [LARGE SCALE GENOMIC DNA]</scope>
    <source>
        <strain evidence="7 8">AB35</strain>
    </source>
</reference>
<evidence type="ECO:0000313" key="8">
    <source>
        <dbReference type="Proteomes" id="UP000604473"/>
    </source>
</evidence>
<dbReference type="CDD" id="cd06583">
    <property type="entry name" value="PGRP"/>
    <property type="match status" value="1"/>
</dbReference>
<organism evidence="7 8">
    <name type="scientific">Rhodovulum sulfidophilum</name>
    <name type="common">Rhodobacter sulfidophilus</name>
    <dbReference type="NCBI Taxonomy" id="35806"/>
    <lineage>
        <taxon>Bacteria</taxon>
        <taxon>Pseudomonadati</taxon>
        <taxon>Pseudomonadota</taxon>
        <taxon>Alphaproteobacteria</taxon>
        <taxon>Rhodobacterales</taxon>
        <taxon>Paracoccaceae</taxon>
        <taxon>Rhodovulum</taxon>
    </lineage>
</organism>
<evidence type="ECO:0000256" key="1">
    <source>
        <dbReference type="ARBA" id="ARBA00001561"/>
    </source>
</evidence>
<dbReference type="SUPFAM" id="SSF55846">
    <property type="entry name" value="N-acetylmuramoyl-L-alanine amidase-like"/>
    <property type="match status" value="1"/>
</dbReference>
<evidence type="ECO:0000256" key="4">
    <source>
        <dbReference type="ARBA" id="ARBA00023316"/>
    </source>
</evidence>
<accession>A0ABS1RU66</accession>
<dbReference type="PANTHER" id="PTHR30417">
    <property type="entry name" value="N-ACETYLMURAMOYL-L-ALANINE AMIDASE AMID"/>
    <property type="match status" value="1"/>
</dbReference>